<evidence type="ECO:0000313" key="1">
    <source>
        <dbReference type="EMBL" id="KHN04565.1"/>
    </source>
</evidence>
<dbReference type="EMBL" id="KN669185">
    <property type="protein sequence ID" value="KHN04565.1"/>
    <property type="molecule type" value="Genomic_DNA"/>
</dbReference>
<organism evidence="1">
    <name type="scientific">Glycine soja</name>
    <name type="common">Wild soybean</name>
    <dbReference type="NCBI Taxonomy" id="3848"/>
    <lineage>
        <taxon>Eukaryota</taxon>
        <taxon>Viridiplantae</taxon>
        <taxon>Streptophyta</taxon>
        <taxon>Embryophyta</taxon>
        <taxon>Tracheophyta</taxon>
        <taxon>Spermatophyta</taxon>
        <taxon>Magnoliopsida</taxon>
        <taxon>eudicotyledons</taxon>
        <taxon>Gunneridae</taxon>
        <taxon>Pentapetalae</taxon>
        <taxon>rosids</taxon>
        <taxon>fabids</taxon>
        <taxon>Fabales</taxon>
        <taxon>Fabaceae</taxon>
        <taxon>Papilionoideae</taxon>
        <taxon>50 kb inversion clade</taxon>
        <taxon>NPAAA clade</taxon>
        <taxon>indigoferoid/millettioid clade</taxon>
        <taxon>Phaseoleae</taxon>
        <taxon>Glycine</taxon>
        <taxon>Glycine subgen. Soja</taxon>
    </lineage>
</organism>
<dbReference type="Proteomes" id="UP000053555">
    <property type="component" value="Unassembled WGS sequence"/>
</dbReference>
<name>A0A0B2P5N0_GLYSO</name>
<dbReference type="InterPro" id="IPR012340">
    <property type="entry name" value="NA-bd_OB-fold"/>
</dbReference>
<gene>
    <name evidence="1" type="ORF">glysoja_038992</name>
</gene>
<sequence length="65" mass="7608">YVKKSLVYKFQNQIKEGSVYSFNYMHIAENIGEYITSRHVYKLTFQFGSKILLVSNDKVSTNSYS</sequence>
<dbReference type="Gene3D" id="2.40.50.140">
    <property type="entry name" value="Nucleic acid-binding proteins"/>
    <property type="match status" value="1"/>
</dbReference>
<feature type="non-terminal residue" evidence="1">
    <location>
        <position position="1"/>
    </location>
</feature>
<accession>A0A0B2P5N0</accession>
<feature type="non-terminal residue" evidence="1">
    <location>
        <position position="65"/>
    </location>
</feature>
<dbReference type="AlphaFoldDB" id="A0A0B2P5N0"/>
<evidence type="ECO:0008006" key="2">
    <source>
        <dbReference type="Google" id="ProtNLM"/>
    </source>
</evidence>
<reference evidence="1" key="1">
    <citation type="submission" date="2014-07" db="EMBL/GenBank/DDBJ databases">
        <title>Identification of a novel salt tolerance gene in wild soybean by whole-genome sequencing.</title>
        <authorList>
            <person name="Lam H.-M."/>
            <person name="Qi X."/>
            <person name="Li M.-W."/>
            <person name="Liu X."/>
            <person name="Xie M."/>
            <person name="Ni M."/>
            <person name="Xu X."/>
        </authorList>
    </citation>
    <scope>NUCLEOTIDE SEQUENCE [LARGE SCALE GENOMIC DNA]</scope>
    <source>
        <tissue evidence="1">Root</tissue>
    </source>
</reference>
<proteinExistence type="predicted"/>
<protein>
    <recommendedName>
        <fullName evidence="2">DUF223 domain-containing protein</fullName>
    </recommendedName>
</protein>